<dbReference type="InParanoid" id="A0A0C3PRU0"/>
<reference evidence="2" key="2">
    <citation type="submission" date="2015-01" db="EMBL/GenBank/DDBJ databases">
        <title>Evolutionary Origins and Diversification of the Mycorrhizal Mutualists.</title>
        <authorList>
            <consortium name="DOE Joint Genome Institute"/>
            <consortium name="Mycorrhizal Genomics Consortium"/>
            <person name="Kohler A."/>
            <person name="Kuo A."/>
            <person name="Nagy L.G."/>
            <person name="Floudas D."/>
            <person name="Copeland A."/>
            <person name="Barry K.W."/>
            <person name="Cichocki N."/>
            <person name="Veneault-Fourrey C."/>
            <person name="LaButti K."/>
            <person name="Lindquist E.A."/>
            <person name="Lipzen A."/>
            <person name="Lundell T."/>
            <person name="Morin E."/>
            <person name="Murat C."/>
            <person name="Riley R."/>
            <person name="Ohm R."/>
            <person name="Sun H."/>
            <person name="Tunlid A."/>
            <person name="Henrissat B."/>
            <person name="Grigoriev I.V."/>
            <person name="Hibbett D.S."/>
            <person name="Martin F."/>
        </authorList>
    </citation>
    <scope>NUCLEOTIDE SEQUENCE [LARGE SCALE GENOMIC DNA]</scope>
    <source>
        <strain evidence="2">Marx 270</strain>
    </source>
</reference>
<keyword evidence="2" id="KW-1185">Reference proteome</keyword>
<gene>
    <name evidence="1" type="ORF">M404DRAFT_994479</name>
</gene>
<reference evidence="1 2" key="1">
    <citation type="submission" date="2014-04" db="EMBL/GenBank/DDBJ databases">
        <authorList>
            <consortium name="DOE Joint Genome Institute"/>
            <person name="Kuo A."/>
            <person name="Kohler A."/>
            <person name="Costa M.D."/>
            <person name="Nagy L.G."/>
            <person name="Floudas D."/>
            <person name="Copeland A."/>
            <person name="Barry K.W."/>
            <person name="Cichocki N."/>
            <person name="Veneault-Fourrey C."/>
            <person name="LaButti K."/>
            <person name="Lindquist E.A."/>
            <person name="Lipzen A."/>
            <person name="Lundell T."/>
            <person name="Morin E."/>
            <person name="Murat C."/>
            <person name="Sun H."/>
            <person name="Tunlid A."/>
            <person name="Henrissat B."/>
            <person name="Grigoriev I.V."/>
            <person name="Hibbett D.S."/>
            <person name="Martin F."/>
            <person name="Nordberg H.P."/>
            <person name="Cantor M.N."/>
            <person name="Hua S.X."/>
        </authorList>
    </citation>
    <scope>NUCLEOTIDE SEQUENCE [LARGE SCALE GENOMIC DNA]</scope>
    <source>
        <strain evidence="1 2">Marx 270</strain>
    </source>
</reference>
<evidence type="ECO:0000313" key="1">
    <source>
        <dbReference type="EMBL" id="KIO11806.1"/>
    </source>
</evidence>
<dbReference type="AlphaFoldDB" id="A0A0C3PRU0"/>
<accession>A0A0C3PRU0</accession>
<evidence type="ECO:0000313" key="2">
    <source>
        <dbReference type="Proteomes" id="UP000054217"/>
    </source>
</evidence>
<dbReference type="OrthoDB" id="3226546at2759"/>
<protein>
    <submittedName>
        <fullName evidence="1">Uncharacterized protein</fullName>
    </submittedName>
</protein>
<dbReference type="EMBL" id="KN831949">
    <property type="protein sequence ID" value="KIO11806.1"/>
    <property type="molecule type" value="Genomic_DNA"/>
</dbReference>
<dbReference type="HOGENOM" id="CLU_2850670_0_0_1"/>
<sequence>MASSPQCSAVASAMKKQGLDYAGLAAKIGSTPHRVQESRFIKFTLSSSSQSTCHHLTHRMKSLHR</sequence>
<dbReference type="Proteomes" id="UP000054217">
    <property type="component" value="Unassembled WGS sequence"/>
</dbReference>
<proteinExistence type="predicted"/>
<organism evidence="1 2">
    <name type="scientific">Pisolithus tinctorius Marx 270</name>
    <dbReference type="NCBI Taxonomy" id="870435"/>
    <lineage>
        <taxon>Eukaryota</taxon>
        <taxon>Fungi</taxon>
        <taxon>Dikarya</taxon>
        <taxon>Basidiomycota</taxon>
        <taxon>Agaricomycotina</taxon>
        <taxon>Agaricomycetes</taxon>
        <taxon>Agaricomycetidae</taxon>
        <taxon>Boletales</taxon>
        <taxon>Sclerodermatineae</taxon>
        <taxon>Pisolithaceae</taxon>
        <taxon>Pisolithus</taxon>
    </lineage>
</organism>
<name>A0A0C3PRU0_PISTI</name>